<gene>
    <name evidence="2" type="ORF">H8698_03670</name>
</gene>
<feature type="transmembrane region" description="Helical" evidence="1">
    <location>
        <begin position="21"/>
        <end position="40"/>
    </location>
</feature>
<comment type="caution">
    <text evidence="2">The sequence shown here is derived from an EMBL/GenBank/DDBJ whole genome shotgun (WGS) entry which is preliminary data.</text>
</comment>
<evidence type="ECO:0000313" key="3">
    <source>
        <dbReference type="Proteomes" id="UP000611762"/>
    </source>
</evidence>
<reference evidence="2" key="1">
    <citation type="submission" date="2020-08" db="EMBL/GenBank/DDBJ databases">
        <title>Genome public.</title>
        <authorList>
            <person name="Liu C."/>
            <person name="Sun Q."/>
        </authorList>
    </citation>
    <scope>NUCLEOTIDE SEQUENCE</scope>
    <source>
        <strain evidence="2">H8</strain>
    </source>
</reference>
<dbReference type="RefSeq" id="WP_249311206.1">
    <property type="nucleotide sequence ID" value="NZ_JACRSU010000001.1"/>
</dbReference>
<keyword evidence="1" id="KW-1133">Transmembrane helix</keyword>
<keyword evidence="1" id="KW-0812">Transmembrane</keyword>
<dbReference type="AlphaFoldDB" id="A0A926DMR6"/>
<dbReference type="EMBL" id="JACRSU010000001">
    <property type="protein sequence ID" value="MBC8540074.1"/>
    <property type="molecule type" value="Genomic_DNA"/>
</dbReference>
<evidence type="ECO:0000256" key="1">
    <source>
        <dbReference type="SAM" id="Phobius"/>
    </source>
</evidence>
<protein>
    <submittedName>
        <fullName evidence="2">Uncharacterized protein</fullName>
    </submittedName>
</protein>
<feature type="transmembrane region" description="Helical" evidence="1">
    <location>
        <begin position="46"/>
        <end position="64"/>
    </location>
</feature>
<proteinExistence type="predicted"/>
<organism evidence="2 3">
    <name type="scientific">Congzhengia minquanensis</name>
    <dbReference type="NCBI Taxonomy" id="2763657"/>
    <lineage>
        <taxon>Bacteria</taxon>
        <taxon>Bacillati</taxon>
        <taxon>Bacillota</taxon>
        <taxon>Clostridia</taxon>
        <taxon>Eubacteriales</taxon>
        <taxon>Oscillospiraceae</taxon>
        <taxon>Congzhengia</taxon>
    </lineage>
</organism>
<keyword evidence="3" id="KW-1185">Reference proteome</keyword>
<dbReference type="Proteomes" id="UP000611762">
    <property type="component" value="Unassembled WGS sequence"/>
</dbReference>
<evidence type="ECO:0000313" key="2">
    <source>
        <dbReference type="EMBL" id="MBC8540074.1"/>
    </source>
</evidence>
<sequence>MSKKSSGEKDKSDTDRSLFGKLVDGVIVFCICVFAIKVAIETLICIRVPLIVIGVTAVIIVIIYRNWKWRRDRDDY</sequence>
<name>A0A926DMR6_9FIRM</name>
<keyword evidence="1" id="KW-0472">Membrane</keyword>
<accession>A0A926DMR6</accession>